<dbReference type="InterPro" id="IPR003613">
    <property type="entry name" value="Ubox_domain"/>
</dbReference>
<feature type="domain" description="U-box" evidence="1">
    <location>
        <begin position="61"/>
        <end position="122"/>
    </location>
</feature>
<dbReference type="InParanoid" id="A0A0G4EGE8"/>
<dbReference type="PhylomeDB" id="A0A0G4EGE8"/>
<dbReference type="SUPFAM" id="SSF57850">
    <property type="entry name" value="RING/U-box"/>
    <property type="match status" value="1"/>
</dbReference>
<evidence type="ECO:0000259" key="1">
    <source>
        <dbReference type="SMART" id="SM00504"/>
    </source>
</evidence>
<dbReference type="Gene3D" id="3.30.40.10">
    <property type="entry name" value="Zinc/RING finger domain, C3HC4 (zinc finger)"/>
    <property type="match status" value="1"/>
</dbReference>
<proteinExistence type="predicted"/>
<dbReference type="Pfam" id="PF04564">
    <property type="entry name" value="U-box"/>
    <property type="match status" value="1"/>
</dbReference>
<organism evidence="2 3">
    <name type="scientific">Vitrella brassicaformis (strain CCMP3155)</name>
    <dbReference type="NCBI Taxonomy" id="1169540"/>
    <lineage>
        <taxon>Eukaryota</taxon>
        <taxon>Sar</taxon>
        <taxon>Alveolata</taxon>
        <taxon>Colpodellida</taxon>
        <taxon>Vitrellaceae</taxon>
        <taxon>Vitrella</taxon>
    </lineage>
</organism>
<dbReference type="InterPro" id="IPR013083">
    <property type="entry name" value="Znf_RING/FYVE/PHD"/>
</dbReference>
<evidence type="ECO:0000313" key="2">
    <source>
        <dbReference type="EMBL" id="CEL94474.1"/>
    </source>
</evidence>
<dbReference type="Proteomes" id="UP000041254">
    <property type="component" value="Unassembled WGS sequence"/>
</dbReference>
<dbReference type="GO" id="GO:0016567">
    <property type="term" value="P:protein ubiquitination"/>
    <property type="evidence" value="ECO:0007669"/>
    <property type="project" value="InterPro"/>
</dbReference>
<dbReference type="GO" id="GO:0004842">
    <property type="term" value="F:ubiquitin-protein transferase activity"/>
    <property type="evidence" value="ECO:0007669"/>
    <property type="project" value="InterPro"/>
</dbReference>
<evidence type="ECO:0000313" key="3">
    <source>
        <dbReference type="Proteomes" id="UP000041254"/>
    </source>
</evidence>
<sequence>MVKTLRWLSVLRVPLMPQELLSIFGSTSLRPWALRQLTALKPDVPQRPAVPNHEFPASVERCPISLAVPRTPVITPSGHCYELSAILRQISDRGVDPLTLEPLGEGDLAPNRYAVHHIECCARQIVSARRAAAAGAALAADHATNTHRMSLLKMSFADYKDSITVTYDSLTPPSTLVEKFLTNTDTDAMGLIQWHKTHSQGNTHFVEVDDVVWGEFETEMIKWLNDYNRDNQEVPRQAFPRRSITGFAPVLIRDAVTAIIAEALK</sequence>
<dbReference type="CDD" id="cd16453">
    <property type="entry name" value="RING-Ubox"/>
    <property type="match status" value="1"/>
</dbReference>
<reference evidence="2 3" key="1">
    <citation type="submission" date="2014-11" db="EMBL/GenBank/DDBJ databases">
        <authorList>
            <person name="Zhu J."/>
            <person name="Qi W."/>
            <person name="Song R."/>
        </authorList>
    </citation>
    <scope>NUCLEOTIDE SEQUENCE [LARGE SCALE GENOMIC DNA]</scope>
</reference>
<protein>
    <recommendedName>
        <fullName evidence="1">U-box domain-containing protein</fullName>
    </recommendedName>
</protein>
<gene>
    <name evidence="2" type="ORF">Vbra_2089</name>
</gene>
<accession>A0A0G4EGE8</accession>
<dbReference type="EMBL" id="CDMY01000219">
    <property type="protein sequence ID" value="CEL94474.1"/>
    <property type="molecule type" value="Genomic_DNA"/>
</dbReference>
<dbReference type="VEuPathDB" id="CryptoDB:Vbra_2089"/>
<name>A0A0G4EGE8_VITBC</name>
<keyword evidence="3" id="KW-1185">Reference proteome</keyword>
<dbReference type="AlphaFoldDB" id="A0A0G4EGE8"/>
<dbReference type="SMART" id="SM00504">
    <property type="entry name" value="Ubox"/>
    <property type="match status" value="1"/>
</dbReference>
<dbReference type="OrthoDB" id="629492at2759"/>